<dbReference type="InterPro" id="IPR046358">
    <property type="entry name" value="Flagellin_C"/>
</dbReference>
<evidence type="ECO:0000313" key="7">
    <source>
        <dbReference type="EMBL" id="MFG6461869.1"/>
    </source>
</evidence>
<evidence type="ECO:0000256" key="4">
    <source>
        <dbReference type="ARBA" id="ARBA00023143"/>
    </source>
</evidence>
<name>A0ABW7GIT3_9BURK</name>
<dbReference type="PANTHER" id="PTHR42792:SF1">
    <property type="entry name" value="FLAGELLAR HOOK-ASSOCIATED PROTEIN 3"/>
    <property type="match status" value="1"/>
</dbReference>
<dbReference type="Pfam" id="PF00700">
    <property type="entry name" value="Flagellin_C"/>
    <property type="match status" value="1"/>
</dbReference>
<evidence type="ECO:0000256" key="1">
    <source>
        <dbReference type="ARBA" id="ARBA00004365"/>
    </source>
</evidence>
<feature type="domain" description="Flagellin N-terminal" evidence="5">
    <location>
        <begin position="14"/>
        <end position="139"/>
    </location>
</feature>
<organism evidence="7 8">
    <name type="scientific">Pelomonas lactea</name>
    <dbReference type="NCBI Taxonomy" id="3299030"/>
    <lineage>
        <taxon>Bacteria</taxon>
        <taxon>Pseudomonadati</taxon>
        <taxon>Pseudomonadota</taxon>
        <taxon>Betaproteobacteria</taxon>
        <taxon>Burkholderiales</taxon>
        <taxon>Sphaerotilaceae</taxon>
        <taxon>Roseateles</taxon>
    </lineage>
</organism>
<comment type="subcellular location">
    <subcellularLocation>
        <location evidence="1">Bacterial flagellum</location>
    </subcellularLocation>
    <subcellularLocation>
        <location evidence="2">Secreted</location>
    </subcellularLocation>
</comment>
<comment type="similarity">
    <text evidence="3">Belongs to the bacterial flagellin family.</text>
</comment>
<dbReference type="InterPro" id="IPR013384">
    <property type="entry name" value="Flagell_FlgL"/>
</dbReference>
<dbReference type="Pfam" id="PF00669">
    <property type="entry name" value="Flagellin_N"/>
    <property type="match status" value="1"/>
</dbReference>
<comment type="caution">
    <text evidence="7">The sequence shown here is derived from an EMBL/GenBank/DDBJ whole genome shotgun (WGS) entry which is preliminary data.</text>
</comment>
<dbReference type="Proteomes" id="UP001606302">
    <property type="component" value="Unassembled WGS sequence"/>
</dbReference>
<proteinExistence type="inferred from homology"/>
<keyword evidence="7" id="KW-0282">Flagellum</keyword>
<accession>A0ABW7GIT3</accession>
<keyword evidence="7" id="KW-0966">Cell projection</keyword>
<evidence type="ECO:0000313" key="8">
    <source>
        <dbReference type="Proteomes" id="UP001606302"/>
    </source>
</evidence>
<protein>
    <submittedName>
        <fullName evidence="7">Flagellar hook-associated protein FlgL</fullName>
    </submittedName>
</protein>
<reference evidence="7 8" key="1">
    <citation type="submission" date="2024-08" db="EMBL/GenBank/DDBJ databases">
        <authorList>
            <person name="Lu H."/>
        </authorList>
    </citation>
    <scope>NUCLEOTIDE SEQUENCE [LARGE SCALE GENOMIC DNA]</scope>
    <source>
        <strain evidence="7 8">DXS20W</strain>
    </source>
</reference>
<keyword evidence="8" id="KW-1185">Reference proteome</keyword>
<feature type="domain" description="Flagellin C-terminal" evidence="6">
    <location>
        <begin position="351"/>
        <end position="431"/>
    </location>
</feature>
<dbReference type="Gene3D" id="1.20.1330.10">
    <property type="entry name" value="f41 fragment of flagellin, N-terminal domain"/>
    <property type="match status" value="2"/>
</dbReference>
<keyword evidence="7" id="KW-0969">Cilium</keyword>
<sequence length="433" mass="45532">MRLATANLFDASIANLQRRQNALQQQQQQLTSGKRVAMASDDPTGAARAERALVSIGRVEANQRALEASRNSMTLAESALGDANELLQQARETMVAAGNASYSDAERAGLATKLKGLRDQLLSIANRPDGAGGYLFSGQGASTPPFLDQPAGVSYIGVPGTIQTGNLDDFQLTVDGRNVWEEAGSGNGSFVTAPSVIISDPATGKTSVQLIDPGATAANGGVPVALVNPITSKPASGWIDSGRVVDPARLTGHNYRIDIAGTAPSQTYTLTDQDAGTAVSGTFEPGKAITADGMSFTISGAPIDGDAFAIAGSKTNLKLFDTLDKAIVDLNTPLRTRNQVTQGNALAVRDIDAVMGKLQSARSQVGERLNNLDGTEGRLAALKQYSEQERSAAEDLDMVQGISDFQNQQTGYDTALKTYAMVQRMSLFQYLQG</sequence>
<dbReference type="PANTHER" id="PTHR42792">
    <property type="entry name" value="FLAGELLIN"/>
    <property type="match status" value="1"/>
</dbReference>
<dbReference type="SUPFAM" id="SSF64518">
    <property type="entry name" value="Phase 1 flagellin"/>
    <property type="match status" value="1"/>
</dbReference>
<gene>
    <name evidence="7" type="primary">flgL</name>
    <name evidence="7" type="ORF">ACG04Q_09830</name>
</gene>
<dbReference type="NCBIfam" id="TIGR02550">
    <property type="entry name" value="flagell_flgL"/>
    <property type="match status" value="1"/>
</dbReference>
<dbReference type="RefSeq" id="WP_394510727.1">
    <property type="nucleotide sequence ID" value="NZ_JBIGHX010000003.1"/>
</dbReference>
<evidence type="ECO:0000259" key="5">
    <source>
        <dbReference type="Pfam" id="PF00669"/>
    </source>
</evidence>
<dbReference type="InterPro" id="IPR001029">
    <property type="entry name" value="Flagellin_N"/>
</dbReference>
<evidence type="ECO:0000256" key="3">
    <source>
        <dbReference type="ARBA" id="ARBA00005709"/>
    </source>
</evidence>
<dbReference type="EMBL" id="JBIGHX010000003">
    <property type="protein sequence ID" value="MFG6461869.1"/>
    <property type="molecule type" value="Genomic_DNA"/>
</dbReference>
<evidence type="ECO:0000259" key="6">
    <source>
        <dbReference type="Pfam" id="PF00700"/>
    </source>
</evidence>
<dbReference type="InterPro" id="IPR001492">
    <property type="entry name" value="Flagellin"/>
</dbReference>
<evidence type="ECO:0000256" key="2">
    <source>
        <dbReference type="ARBA" id="ARBA00004613"/>
    </source>
</evidence>
<keyword evidence="4" id="KW-0975">Bacterial flagellum</keyword>